<dbReference type="InterPro" id="IPR040372">
    <property type="entry name" value="YaeB-like"/>
</dbReference>
<dbReference type="OrthoDB" id="9804309at2"/>
<dbReference type="InterPro" id="IPR036413">
    <property type="entry name" value="YaeB-like_sf"/>
</dbReference>
<evidence type="ECO:0000313" key="4">
    <source>
        <dbReference type="EMBL" id="KHF25352.1"/>
    </source>
</evidence>
<dbReference type="Gene3D" id="2.40.30.70">
    <property type="entry name" value="YaeB-like"/>
    <property type="match status" value="1"/>
</dbReference>
<dbReference type="EMBL" id="JRAA01000002">
    <property type="protein sequence ID" value="KHF25352.1"/>
    <property type="molecule type" value="Genomic_DNA"/>
</dbReference>
<dbReference type="RefSeq" id="WP_043117580.1">
    <property type="nucleotide sequence ID" value="NZ_JRAA01000002.1"/>
</dbReference>
<dbReference type="InterPro" id="IPR041369">
    <property type="entry name" value="TrmO_C"/>
</dbReference>
<dbReference type="PANTHER" id="PTHR12818">
    <property type="entry name" value="TRNA (ADENINE(37)-N6)-METHYLTRANSFERASE"/>
    <property type="match status" value="1"/>
</dbReference>
<proteinExistence type="inferred from homology"/>
<dbReference type="Pfam" id="PF01980">
    <property type="entry name" value="TrmO_N"/>
    <property type="match status" value="1"/>
</dbReference>
<reference evidence="5 7" key="2">
    <citation type="submission" date="2016-11" db="EMBL/GenBank/DDBJ databases">
        <title>Mixed transmission modes and dynamic genome evolution in an obligate animal-bacterial symbiosis.</title>
        <authorList>
            <person name="Russell S.L."/>
            <person name="Corbett-Detig R.B."/>
            <person name="Cavanaugh C.M."/>
        </authorList>
    </citation>
    <scope>NUCLEOTIDE SEQUENCE [LARGE SCALE GENOMIC DNA]</scope>
    <source>
        <strain evidence="5">MA-KB16</strain>
    </source>
</reference>
<dbReference type="GO" id="GO:0008168">
    <property type="term" value="F:methyltransferase activity"/>
    <property type="evidence" value="ECO:0007669"/>
    <property type="project" value="UniProtKB-KW"/>
</dbReference>
<feature type="domain" description="TsaA-like" evidence="3">
    <location>
        <begin position="6"/>
        <end position="147"/>
    </location>
</feature>
<dbReference type="GO" id="GO:0032259">
    <property type="term" value="P:methylation"/>
    <property type="evidence" value="ECO:0007669"/>
    <property type="project" value="UniProtKB-KW"/>
</dbReference>
<comment type="caution">
    <text evidence="4">The sequence shown here is derived from an EMBL/GenBank/DDBJ whole genome shotgun (WGS) entry which is preliminary data.</text>
</comment>
<protein>
    <submittedName>
        <fullName evidence="5">tRNA (N6-threonylcarbamoyladenosine(37)-N6)-methyltransferase TrmO</fullName>
    </submittedName>
</protein>
<sequence length="234" mass="25848">MQDYSFKPVAIIETPFREKFAIPRQAGIVTAAKGRVVLHGEAAQPECVEGLEDFSHLWLTWVFHGVPQGEWRPRVRPPRLGGNVRVGVFASRAPFRPNPIGLSVVKLDAIRIESGKAVLEVSGVDMMDGTPILDIKPYIPYSDAISDVSAGFAPDAPENKLEVLFLPEAEAALQARSDGDSVRELIRALLAPDPRPAYKQAQTEGEYGMLLYDFDLQWRINGNRAEVVDLRASK</sequence>
<evidence type="ECO:0000256" key="2">
    <source>
        <dbReference type="ARBA" id="ARBA00033753"/>
    </source>
</evidence>
<dbReference type="eggNOG" id="COG1720">
    <property type="taxonomic scope" value="Bacteria"/>
</dbReference>
<comment type="similarity">
    <text evidence="2">Belongs to the tRNA methyltransferase O family.</text>
</comment>
<dbReference type="CDD" id="cd09281">
    <property type="entry name" value="UPF0066"/>
    <property type="match status" value="1"/>
</dbReference>
<dbReference type="PROSITE" id="PS01318">
    <property type="entry name" value="TSAA_1"/>
    <property type="match status" value="1"/>
</dbReference>
<dbReference type="PATRIC" id="fig|2340.3.peg.1973"/>
<keyword evidence="1" id="KW-0949">S-adenosyl-L-methionine</keyword>
<dbReference type="InterPro" id="IPR023368">
    <property type="entry name" value="UPF0066_cons_site"/>
</dbReference>
<dbReference type="Gene3D" id="3.30.2310.10">
    <property type="entry name" value="YaeB-like"/>
    <property type="match status" value="1"/>
</dbReference>
<dbReference type="STRING" id="2340.JV46_06760"/>
<name>A0A0B0H9Q3_SOVGS</name>
<keyword evidence="5" id="KW-0808">Transferase</keyword>
<dbReference type="NCBIfam" id="TIGR00104">
    <property type="entry name" value="tRNA_TsaA"/>
    <property type="match status" value="1"/>
</dbReference>
<evidence type="ECO:0000313" key="6">
    <source>
        <dbReference type="Proteomes" id="UP000030856"/>
    </source>
</evidence>
<evidence type="ECO:0000313" key="5">
    <source>
        <dbReference type="EMBL" id="OOY35112.1"/>
    </source>
</evidence>
<dbReference type="GeneID" id="86991579"/>
<dbReference type="PROSITE" id="PS51668">
    <property type="entry name" value="TSAA_2"/>
    <property type="match status" value="1"/>
</dbReference>
<dbReference type="Proteomes" id="UP000030856">
    <property type="component" value="Unassembled WGS sequence"/>
</dbReference>
<dbReference type="InterPro" id="IPR023370">
    <property type="entry name" value="TrmO-like_N"/>
</dbReference>
<dbReference type="AlphaFoldDB" id="A0A0B0H9Q3"/>
<gene>
    <name evidence="5" type="ORF">BOV88_06220</name>
    <name evidence="4" type="ORF">JV46_06760</name>
</gene>
<organism evidence="4 6">
    <name type="scientific">Solemya velum gill symbiont</name>
    <dbReference type="NCBI Taxonomy" id="2340"/>
    <lineage>
        <taxon>Bacteria</taxon>
        <taxon>Pseudomonadati</taxon>
        <taxon>Pseudomonadota</taxon>
        <taxon>Gammaproteobacteria</taxon>
        <taxon>sulfur-oxidizing symbionts</taxon>
    </lineage>
</organism>
<keyword evidence="6" id="KW-1185">Reference proteome</keyword>
<dbReference type="PANTHER" id="PTHR12818:SF0">
    <property type="entry name" value="TRNA (ADENINE(37)-N6)-METHYLTRANSFERASE"/>
    <property type="match status" value="1"/>
</dbReference>
<keyword evidence="5" id="KW-0489">Methyltransferase</keyword>
<dbReference type="Pfam" id="PF18389">
    <property type="entry name" value="TrmO_C"/>
    <property type="match status" value="1"/>
</dbReference>
<evidence type="ECO:0000313" key="7">
    <source>
        <dbReference type="Proteomes" id="UP000190962"/>
    </source>
</evidence>
<evidence type="ECO:0000256" key="1">
    <source>
        <dbReference type="ARBA" id="ARBA00022691"/>
    </source>
</evidence>
<dbReference type="Proteomes" id="UP000190962">
    <property type="component" value="Unassembled WGS sequence"/>
</dbReference>
<dbReference type="InterPro" id="IPR036414">
    <property type="entry name" value="YaeB_N_sf"/>
</dbReference>
<dbReference type="SUPFAM" id="SSF118196">
    <property type="entry name" value="YaeB-like"/>
    <property type="match status" value="1"/>
</dbReference>
<dbReference type="EMBL" id="MPNX01000007">
    <property type="protein sequence ID" value="OOY35112.1"/>
    <property type="molecule type" value="Genomic_DNA"/>
</dbReference>
<evidence type="ECO:0000259" key="3">
    <source>
        <dbReference type="PROSITE" id="PS51668"/>
    </source>
</evidence>
<reference evidence="4 6" key="1">
    <citation type="journal article" date="2014" name="BMC Genomics">
        <title>The genome of the intracellular bacterium of the coastal bivalve, Solemya velum: a blueprint for thriving in and out of symbiosis.</title>
        <authorList>
            <person name="Dmytrenko O."/>
            <person name="Russell S.L."/>
            <person name="Loo W.T."/>
            <person name="Fontanez K.M."/>
            <person name="Liao L."/>
            <person name="Roeselers G."/>
            <person name="Sharma R."/>
            <person name="Stewart F.J."/>
            <person name="Newton I.L."/>
            <person name="Woyke T."/>
            <person name="Wu D."/>
            <person name="Lang J.M."/>
            <person name="Eisen J.A."/>
            <person name="Cavanaugh C.M."/>
        </authorList>
    </citation>
    <scope>NUCLEOTIDE SEQUENCE [LARGE SCALE GENOMIC DNA]</scope>
    <source>
        <strain evidence="4 6">WH</strain>
    </source>
</reference>
<accession>A0A0B0H9Q3</accession>